<feature type="region of interest" description="Disordered" evidence="1">
    <location>
        <begin position="1"/>
        <end position="34"/>
    </location>
</feature>
<organism evidence="2 3">
    <name type="scientific">Hyaloscypha variabilis (strain UAMH 11265 / GT02V1 / F)</name>
    <name type="common">Meliniomyces variabilis</name>
    <dbReference type="NCBI Taxonomy" id="1149755"/>
    <lineage>
        <taxon>Eukaryota</taxon>
        <taxon>Fungi</taxon>
        <taxon>Dikarya</taxon>
        <taxon>Ascomycota</taxon>
        <taxon>Pezizomycotina</taxon>
        <taxon>Leotiomycetes</taxon>
        <taxon>Helotiales</taxon>
        <taxon>Hyaloscyphaceae</taxon>
        <taxon>Hyaloscypha</taxon>
        <taxon>Hyaloscypha variabilis</taxon>
    </lineage>
</organism>
<keyword evidence="3" id="KW-1185">Reference proteome</keyword>
<proteinExistence type="predicted"/>
<evidence type="ECO:0000313" key="3">
    <source>
        <dbReference type="Proteomes" id="UP000235786"/>
    </source>
</evidence>
<protein>
    <submittedName>
        <fullName evidence="2">Uncharacterized protein</fullName>
    </submittedName>
</protein>
<feature type="compositionally biased region" description="Polar residues" evidence="1">
    <location>
        <begin position="1"/>
        <end position="26"/>
    </location>
</feature>
<dbReference type="Proteomes" id="UP000235786">
    <property type="component" value="Unassembled WGS sequence"/>
</dbReference>
<dbReference type="AlphaFoldDB" id="A0A2J6RWZ9"/>
<dbReference type="OrthoDB" id="3504860at2759"/>
<name>A0A2J6RWZ9_HYAVF</name>
<evidence type="ECO:0000256" key="1">
    <source>
        <dbReference type="SAM" id="MobiDB-lite"/>
    </source>
</evidence>
<reference evidence="2 3" key="1">
    <citation type="submission" date="2016-04" db="EMBL/GenBank/DDBJ databases">
        <title>A degradative enzymes factory behind the ericoid mycorrhizal symbiosis.</title>
        <authorList>
            <consortium name="DOE Joint Genome Institute"/>
            <person name="Martino E."/>
            <person name="Morin E."/>
            <person name="Grelet G."/>
            <person name="Kuo A."/>
            <person name="Kohler A."/>
            <person name="Daghino S."/>
            <person name="Barry K."/>
            <person name="Choi C."/>
            <person name="Cichocki N."/>
            <person name="Clum A."/>
            <person name="Copeland A."/>
            <person name="Hainaut M."/>
            <person name="Haridas S."/>
            <person name="Labutti K."/>
            <person name="Lindquist E."/>
            <person name="Lipzen A."/>
            <person name="Khouja H.-R."/>
            <person name="Murat C."/>
            <person name="Ohm R."/>
            <person name="Olson A."/>
            <person name="Spatafora J."/>
            <person name="Veneault-Fourrey C."/>
            <person name="Henrissat B."/>
            <person name="Grigoriev I."/>
            <person name="Martin F."/>
            <person name="Perotto S."/>
        </authorList>
    </citation>
    <scope>NUCLEOTIDE SEQUENCE [LARGE SCALE GENOMIC DNA]</scope>
    <source>
        <strain evidence="2 3">F</strain>
    </source>
</reference>
<dbReference type="EMBL" id="KZ613942">
    <property type="protein sequence ID" value="PMD43048.1"/>
    <property type="molecule type" value="Genomic_DNA"/>
</dbReference>
<gene>
    <name evidence="2" type="ORF">L207DRAFT_509609</name>
</gene>
<sequence length="224" mass="25151">MASTTSYSFHNEIQNGSEGSASTPTVEGSKASAANEVEAEPYRFNFGKHKGKLLDETPPDYIQWVIRENVAAGRPDLREALDQYQSRAATNSSPAPVPIHVRGAFRSNSTSSSASASASLQADWIVPRLSHAPSIFRDFGEDLWISNGDTRRFFSLSAEEMSRLPLVSQNPAMGRERYWLYHVWDLVRVRRGEREADEGLVQFLRRQRERLEAVWDSMGLGPMC</sequence>
<evidence type="ECO:0000313" key="2">
    <source>
        <dbReference type="EMBL" id="PMD43048.1"/>
    </source>
</evidence>
<accession>A0A2J6RWZ9</accession>